<keyword evidence="5" id="KW-1185">Reference proteome</keyword>
<keyword evidence="1" id="KW-0175">Coiled coil</keyword>
<protein>
    <submittedName>
        <fullName evidence="4">Uncharacterized protein</fullName>
    </submittedName>
</protein>
<feature type="compositionally biased region" description="Low complexity" evidence="2">
    <location>
        <begin position="277"/>
        <end position="299"/>
    </location>
</feature>
<feature type="compositionally biased region" description="Low complexity" evidence="2">
    <location>
        <begin position="619"/>
        <end position="639"/>
    </location>
</feature>
<keyword evidence="3" id="KW-0812">Transmembrane</keyword>
<organism evidence="4 5">
    <name type="scientific">Canariomyces notabilis</name>
    <dbReference type="NCBI Taxonomy" id="2074819"/>
    <lineage>
        <taxon>Eukaryota</taxon>
        <taxon>Fungi</taxon>
        <taxon>Dikarya</taxon>
        <taxon>Ascomycota</taxon>
        <taxon>Pezizomycotina</taxon>
        <taxon>Sordariomycetes</taxon>
        <taxon>Sordariomycetidae</taxon>
        <taxon>Sordariales</taxon>
        <taxon>Chaetomiaceae</taxon>
        <taxon>Canariomyces</taxon>
    </lineage>
</organism>
<gene>
    <name evidence="4" type="ORF">N656DRAFT_109394</name>
</gene>
<evidence type="ECO:0000256" key="2">
    <source>
        <dbReference type="SAM" id="MobiDB-lite"/>
    </source>
</evidence>
<comment type="caution">
    <text evidence="4">The sequence shown here is derived from an EMBL/GenBank/DDBJ whole genome shotgun (WGS) entry which is preliminary data.</text>
</comment>
<evidence type="ECO:0000256" key="1">
    <source>
        <dbReference type="SAM" id="Coils"/>
    </source>
</evidence>
<feature type="region of interest" description="Disordered" evidence="2">
    <location>
        <begin position="83"/>
        <end position="217"/>
    </location>
</feature>
<feature type="region of interest" description="Disordered" evidence="2">
    <location>
        <begin position="806"/>
        <end position="844"/>
    </location>
</feature>
<accession>A0AAN6TD11</accession>
<keyword evidence="3" id="KW-1133">Transmembrane helix</keyword>
<evidence type="ECO:0000256" key="3">
    <source>
        <dbReference type="SAM" id="Phobius"/>
    </source>
</evidence>
<feature type="compositionally biased region" description="Basic and acidic residues" evidence="2">
    <location>
        <begin position="718"/>
        <end position="734"/>
    </location>
</feature>
<evidence type="ECO:0000313" key="4">
    <source>
        <dbReference type="EMBL" id="KAK4112110.1"/>
    </source>
</evidence>
<feature type="region of interest" description="Disordered" evidence="2">
    <location>
        <begin position="253"/>
        <end position="299"/>
    </location>
</feature>
<feature type="region of interest" description="Disordered" evidence="2">
    <location>
        <begin position="614"/>
        <end position="667"/>
    </location>
</feature>
<reference evidence="4" key="1">
    <citation type="journal article" date="2023" name="Mol. Phylogenet. Evol.">
        <title>Genome-scale phylogeny and comparative genomics of the fungal order Sordariales.</title>
        <authorList>
            <person name="Hensen N."/>
            <person name="Bonometti L."/>
            <person name="Westerberg I."/>
            <person name="Brannstrom I.O."/>
            <person name="Guillou S."/>
            <person name="Cros-Aarteil S."/>
            <person name="Calhoun S."/>
            <person name="Haridas S."/>
            <person name="Kuo A."/>
            <person name="Mondo S."/>
            <person name="Pangilinan J."/>
            <person name="Riley R."/>
            <person name="LaButti K."/>
            <person name="Andreopoulos B."/>
            <person name="Lipzen A."/>
            <person name="Chen C."/>
            <person name="Yan M."/>
            <person name="Daum C."/>
            <person name="Ng V."/>
            <person name="Clum A."/>
            <person name="Steindorff A."/>
            <person name="Ohm R.A."/>
            <person name="Martin F."/>
            <person name="Silar P."/>
            <person name="Natvig D.O."/>
            <person name="Lalanne C."/>
            <person name="Gautier V."/>
            <person name="Ament-Velasquez S.L."/>
            <person name="Kruys A."/>
            <person name="Hutchinson M.I."/>
            <person name="Powell A.J."/>
            <person name="Barry K."/>
            <person name="Miller A.N."/>
            <person name="Grigoriev I.V."/>
            <person name="Debuchy R."/>
            <person name="Gladieux P."/>
            <person name="Hiltunen Thoren M."/>
            <person name="Johannesson H."/>
        </authorList>
    </citation>
    <scope>NUCLEOTIDE SEQUENCE</scope>
    <source>
        <strain evidence="4">CBS 508.74</strain>
    </source>
</reference>
<dbReference type="GeneID" id="89932628"/>
<evidence type="ECO:0000313" key="5">
    <source>
        <dbReference type="Proteomes" id="UP001302812"/>
    </source>
</evidence>
<feature type="transmembrane region" description="Helical" evidence="3">
    <location>
        <begin position="922"/>
        <end position="943"/>
    </location>
</feature>
<reference evidence="4" key="2">
    <citation type="submission" date="2023-05" db="EMBL/GenBank/DDBJ databases">
        <authorList>
            <consortium name="Lawrence Berkeley National Laboratory"/>
            <person name="Steindorff A."/>
            <person name="Hensen N."/>
            <person name="Bonometti L."/>
            <person name="Westerberg I."/>
            <person name="Brannstrom I.O."/>
            <person name="Guillou S."/>
            <person name="Cros-Aarteil S."/>
            <person name="Calhoun S."/>
            <person name="Haridas S."/>
            <person name="Kuo A."/>
            <person name="Mondo S."/>
            <person name="Pangilinan J."/>
            <person name="Riley R."/>
            <person name="Labutti K."/>
            <person name="Andreopoulos B."/>
            <person name="Lipzen A."/>
            <person name="Chen C."/>
            <person name="Yanf M."/>
            <person name="Daum C."/>
            <person name="Ng V."/>
            <person name="Clum A."/>
            <person name="Ohm R."/>
            <person name="Martin F."/>
            <person name="Silar P."/>
            <person name="Natvig D."/>
            <person name="Lalanne C."/>
            <person name="Gautier V."/>
            <person name="Ament-Velasquez S.L."/>
            <person name="Kruys A."/>
            <person name="Hutchinson M.I."/>
            <person name="Powell A.J."/>
            <person name="Barry K."/>
            <person name="Miller A.N."/>
            <person name="Grigoriev I.V."/>
            <person name="Debuchy R."/>
            <person name="Gladieux P."/>
            <person name="Thoren M.H."/>
            <person name="Johannesson H."/>
        </authorList>
    </citation>
    <scope>NUCLEOTIDE SEQUENCE</scope>
    <source>
        <strain evidence="4">CBS 508.74</strain>
    </source>
</reference>
<keyword evidence="3" id="KW-0472">Membrane</keyword>
<feature type="region of interest" description="Disordered" evidence="2">
    <location>
        <begin position="679"/>
        <end position="760"/>
    </location>
</feature>
<name>A0AAN6TD11_9PEZI</name>
<dbReference type="AlphaFoldDB" id="A0AAN6TD11"/>
<proteinExistence type="predicted"/>
<feature type="coiled-coil region" evidence="1">
    <location>
        <begin position="299"/>
        <end position="344"/>
    </location>
</feature>
<feature type="compositionally biased region" description="Low complexity" evidence="2">
    <location>
        <begin position="648"/>
        <end position="660"/>
    </location>
</feature>
<dbReference type="RefSeq" id="XP_064669680.1">
    <property type="nucleotide sequence ID" value="XM_064808505.1"/>
</dbReference>
<dbReference type="Proteomes" id="UP001302812">
    <property type="component" value="Unassembled WGS sequence"/>
</dbReference>
<sequence length="966" mass="105722">MPQVSIRDKVSLLHGVDDTGNMFLSPARDHHQHTRPPMPPVKDNIHQTLRQRHANTVTVPVVPRNRKPFVASVVNFFCKLRPSRRPERGGTLRSVTDNIGESEPARADLFVRNKSRSHHRAESVNSPDSEGIPPGHWNIPSTVRAPGSTEGDGGRISTTTFLPRRGYSINTHSSRNPGHHKHDGSSSQADPPPAKSLAPFQPAIPPNSIAPFTPLPRRSLVVQTKQQLRRQRRNLKQTGDFLGVTGVNPYTGELDVITPPTSSSNNNSCDGERGDRIISQAPSPASSSSSSAIPHSSLLSALSQQAREAREMYDAALAKRKARIEREERKLKRAEQRKEVVREAVKEGGVKWMKEEGGWLSVTLPGLTQASGSVRLLSEAADSTHLTTERGAFLGMVAAVRVLGRRRYHRRSSTSSMEGEEVEIGMEALAQRLQQEGYWLGTQMGNTELSLAGDLGSTEVVTRFRVPTRHRLGPCQEINVGYPGDLLEWGWMITQELPTHPTPGLLEDMIAHGIWTGRVLELDGANSAKGCSGGLVQDQKTLDGFTKGDDMNRSHWPDTMTKAISQSRLSACIRTITTTGSECSQQDPSHAGGHNFDGTLDELEEALLMRRYPTPPARSQQTSSLSSTTTPSSDYSPESADFRHHTQPSAWLSPAAPAPSTEKRSTAVEDVTVMVLLRAAPTSEVEPELDSATTSSTRSQEDETTTPPEDSSRSAWRARTEGEHGRKDRTRSQTEEQSEGIWEWEMRKTMRRKKHPRNEAVSAKKLAPAYTSTYLAKPSCHYRQTFYRTAMARRAARAAFQVAHQWTSPPTPGPSMTIVQPPVSASRGNPGPSPGQAKPKTSPKQPVVFPLAQNAIIAGHNGKGDTGSHSRPHDIMRRILESCTWAGAGMVGGYWRVVAPAFDGSSDIRKRLDKAQATWEDWGVLVLAVGFVFLAVSAGVWAIRGIVLVARLFGVLGGVLRVVAGF</sequence>
<dbReference type="EMBL" id="MU853343">
    <property type="protein sequence ID" value="KAK4112110.1"/>
    <property type="molecule type" value="Genomic_DNA"/>
</dbReference>